<keyword evidence="2" id="KW-0732">Signal</keyword>
<feature type="transmembrane region" description="Helical" evidence="1">
    <location>
        <begin position="450"/>
        <end position="474"/>
    </location>
</feature>
<evidence type="ECO:0008006" key="5">
    <source>
        <dbReference type="Google" id="ProtNLM"/>
    </source>
</evidence>
<comment type="caution">
    <text evidence="3">The sequence shown here is derived from an EMBL/GenBank/DDBJ whole genome shotgun (WGS) entry which is preliminary data.</text>
</comment>
<keyword evidence="1" id="KW-0472">Membrane</keyword>
<gene>
    <name evidence="3" type="ORF">GSLYS_00009090001</name>
</gene>
<dbReference type="AlphaFoldDB" id="A0AAV2HM38"/>
<feature type="chain" id="PRO_5043685216" description="Ig-like domain-containing protein" evidence="2">
    <location>
        <begin position="19"/>
        <end position="504"/>
    </location>
</feature>
<accession>A0AAV2HM38</accession>
<feature type="signal peptide" evidence="2">
    <location>
        <begin position="1"/>
        <end position="18"/>
    </location>
</feature>
<keyword evidence="1" id="KW-1133">Transmembrane helix</keyword>
<organism evidence="3 4">
    <name type="scientific">Lymnaea stagnalis</name>
    <name type="common">Great pond snail</name>
    <name type="synonym">Helix stagnalis</name>
    <dbReference type="NCBI Taxonomy" id="6523"/>
    <lineage>
        <taxon>Eukaryota</taxon>
        <taxon>Metazoa</taxon>
        <taxon>Spiralia</taxon>
        <taxon>Lophotrochozoa</taxon>
        <taxon>Mollusca</taxon>
        <taxon>Gastropoda</taxon>
        <taxon>Heterobranchia</taxon>
        <taxon>Euthyneura</taxon>
        <taxon>Panpulmonata</taxon>
        <taxon>Hygrophila</taxon>
        <taxon>Lymnaeoidea</taxon>
        <taxon>Lymnaeidae</taxon>
        <taxon>Lymnaea</taxon>
    </lineage>
</organism>
<dbReference type="Proteomes" id="UP001497497">
    <property type="component" value="Unassembled WGS sequence"/>
</dbReference>
<evidence type="ECO:0000256" key="1">
    <source>
        <dbReference type="SAM" id="Phobius"/>
    </source>
</evidence>
<reference evidence="3 4" key="1">
    <citation type="submission" date="2024-04" db="EMBL/GenBank/DDBJ databases">
        <authorList>
            <consortium name="Genoscope - CEA"/>
            <person name="William W."/>
        </authorList>
    </citation>
    <scope>NUCLEOTIDE SEQUENCE [LARGE SCALE GENOMIC DNA]</scope>
</reference>
<evidence type="ECO:0000313" key="3">
    <source>
        <dbReference type="EMBL" id="CAL1535130.1"/>
    </source>
</evidence>
<evidence type="ECO:0000256" key="2">
    <source>
        <dbReference type="SAM" id="SignalP"/>
    </source>
</evidence>
<keyword evidence="1" id="KW-0812">Transmembrane</keyword>
<sequence length="504" mass="55817">MITKDFVTLAMAIALVSTTCPPVEEGKSYSIQCSNYRNSDKLIWLLTSDSGSSQELDATCPERNNHACTVSIFNGSLEVTSSKLDNGHNSTLKLNKVTKEHRNWSVQCVAVNSETRSRTNVSTCRLEIFFKPQTPICRAERNGDNRILVTCLTAKVHPGLKCQLAQRETRTSKITNIETGLEYKNEPQYNGYSASSCSVLVQYLPPGSYQYFAVLAPDITTYVRNYSVPVDATRDINISRTSREVEIFLESPACPEAASGEMLVCEARGFKSLNSINVFIGDAEVKEVDSSVENGLNGLVYRSRFQVPAKTKRSDNVLCVANAAENIVTNQTTLEAAITGNNSNNIKLNSGSGNLIISNSRCHLHVAADVSTELTCSLEDAHDLTIEMVCVKEKQTLLNKTLNVRSVNVTIDNSADYDGADCQCIARHVDGWIRQKSFFRIIIVPDSGSFVHIVVSVLVIIAVLLVCLTMLIMYRIKLRQKSNYSKVSYDDQNKENLKIDKTFI</sequence>
<evidence type="ECO:0000313" key="4">
    <source>
        <dbReference type="Proteomes" id="UP001497497"/>
    </source>
</evidence>
<dbReference type="EMBL" id="CAXITT010000192">
    <property type="protein sequence ID" value="CAL1535130.1"/>
    <property type="molecule type" value="Genomic_DNA"/>
</dbReference>
<protein>
    <recommendedName>
        <fullName evidence="5">Ig-like domain-containing protein</fullName>
    </recommendedName>
</protein>
<keyword evidence="4" id="KW-1185">Reference proteome</keyword>
<proteinExistence type="predicted"/>
<name>A0AAV2HM38_LYMST</name>